<reference evidence="1 2" key="1">
    <citation type="journal article" date="2025" name="Int. J. Syst. Evol. Microbiol.">
        <title>Desulfovibrio falkowii sp. nov., Porphyromonas miyakawae sp. nov., Mediterraneibacter flintii sp. nov. and Owariibacterium komagatae gen. nov., sp. nov., isolated from human faeces.</title>
        <authorList>
            <person name="Hamaguchi T."/>
            <person name="Ohara M."/>
            <person name="Hisatomi A."/>
            <person name="Sekiguchi K."/>
            <person name="Takeda J.I."/>
            <person name="Ueyama J."/>
            <person name="Ito M."/>
            <person name="Nishiwaki H."/>
            <person name="Ogi T."/>
            <person name="Hirayama M."/>
            <person name="Ohkuma M."/>
            <person name="Sakamoto M."/>
            <person name="Ohno K."/>
        </authorList>
    </citation>
    <scope>NUCLEOTIDE SEQUENCE [LARGE SCALE GENOMIC DNA]</scope>
    <source>
        <strain evidence="1 2">13CB8C</strain>
    </source>
</reference>
<organism evidence="1 2">
    <name type="scientific">Desulfovibrio falkowii</name>
    <dbReference type="NCBI Taxonomy" id="3136602"/>
    <lineage>
        <taxon>Bacteria</taxon>
        <taxon>Pseudomonadati</taxon>
        <taxon>Thermodesulfobacteriota</taxon>
        <taxon>Desulfovibrionia</taxon>
        <taxon>Desulfovibrionales</taxon>
        <taxon>Desulfovibrionaceae</taxon>
        <taxon>Desulfovibrio</taxon>
    </lineage>
</organism>
<dbReference type="EMBL" id="BAAFSG010000001">
    <property type="protein sequence ID" value="GAB1255378.1"/>
    <property type="molecule type" value="Genomic_DNA"/>
</dbReference>
<dbReference type="Proteomes" id="UP001628192">
    <property type="component" value="Unassembled WGS sequence"/>
</dbReference>
<accession>A0ABQ0EC85</accession>
<name>A0ABQ0EC85_9BACT</name>
<keyword evidence="2" id="KW-1185">Reference proteome</keyword>
<proteinExistence type="predicted"/>
<comment type="caution">
    <text evidence="1">The sequence shown here is derived from an EMBL/GenBank/DDBJ whole genome shotgun (WGS) entry which is preliminary data.</text>
</comment>
<gene>
    <name evidence="1" type="ORF">Defa_28650</name>
</gene>
<protein>
    <submittedName>
        <fullName evidence="1">Uncharacterized protein</fullName>
    </submittedName>
</protein>
<sequence>MKWFNTQSVQLVTIRYKSLHCIKSIEFIVSLGNENVFNKVLEVDPMRFHNLVNLPPEKSHRKQNLLAIAEEMIPL</sequence>
<evidence type="ECO:0000313" key="2">
    <source>
        <dbReference type="Proteomes" id="UP001628192"/>
    </source>
</evidence>
<evidence type="ECO:0000313" key="1">
    <source>
        <dbReference type="EMBL" id="GAB1255378.1"/>
    </source>
</evidence>